<organism evidence="1 2">
    <name type="scientific">Irpex rosettiformis</name>
    <dbReference type="NCBI Taxonomy" id="378272"/>
    <lineage>
        <taxon>Eukaryota</taxon>
        <taxon>Fungi</taxon>
        <taxon>Dikarya</taxon>
        <taxon>Basidiomycota</taxon>
        <taxon>Agaricomycotina</taxon>
        <taxon>Agaricomycetes</taxon>
        <taxon>Polyporales</taxon>
        <taxon>Irpicaceae</taxon>
        <taxon>Irpex</taxon>
    </lineage>
</organism>
<protein>
    <submittedName>
        <fullName evidence="1">Ankyrin repeat-containing domain protein</fullName>
    </submittedName>
</protein>
<evidence type="ECO:0000313" key="1">
    <source>
        <dbReference type="EMBL" id="KAI0090165.1"/>
    </source>
</evidence>
<evidence type="ECO:0000313" key="2">
    <source>
        <dbReference type="Proteomes" id="UP001055072"/>
    </source>
</evidence>
<proteinExistence type="predicted"/>
<comment type="caution">
    <text evidence="1">The sequence shown here is derived from an EMBL/GenBank/DDBJ whole genome shotgun (WGS) entry which is preliminary data.</text>
</comment>
<dbReference type="Proteomes" id="UP001055072">
    <property type="component" value="Unassembled WGS sequence"/>
</dbReference>
<gene>
    <name evidence="1" type="ORF">BDY19DRAFT_938803</name>
</gene>
<keyword evidence="2" id="KW-1185">Reference proteome</keyword>
<accession>A0ACB8U7C0</accession>
<dbReference type="EMBL" id="MU274908">
    <property type="protein sequence ID" value="KAI0090165.1"/>
    <property type="molecule type" value="Genomic_DNA"/>
</dbReference>
<reference evidence="1" key="1">
    <citation type="journal article" date="2021" name="Environ. Microbiol.">
        <title>Gene family expansions and transcriptome signatures uncover fungal adaptations to wood decay.</title>
        <authorList>
            <person name="Hage H."/>
            <person name="Miyauchi S."/>
            <person name="Viragh M."/>
            <person name="Drula E."/>
            <person name="Min B."/>
            <person name="Chaduli D."/>
            <person name="Navarro D."/>
            <person name="Favel A."/>
            <person name="Norest M."/>
            <person name="Lesage-Meessen L."/>
            <person name="Balint B."/>
            <person name="Merenyi Z."/>
            <person name="de Eugenio L."/>
            <person name="Morin E."/>
            <person name="Martinez A.T."/>
            <person name="Baldrian P."/>
            <person name="Stursova M."/>
            <person name="Martinez M.J."/>
            <person name="Novotny C."/>
            <person name="Magnuson J.K."/>
            <person name="Spatafora J.W."/>
            <person name="Maurice S."/>
            <person name="Pangilinan J."/>
            <person name="Andreopoulos W."/>
            <person name="LaButti K."/>
            <person name="Hundley H."/>
            <person name="Na H."/>
            <person name="Kuo A."/>
            <person name="Barry K."/>
            <person name="Lipzen A."/>
            <person name="Henrissat B."/>
            <person name="Riley R."/>
            <person name="Ahrendt S."/>
            <person name="Nagy L.G."/>
            <person name="Grigoriev I.V."/>
            <person name="Martin F."/>
            <person name="Rosso M.N."/>
        </authorList>
    </citation>
    <scope>NUCLEOTIDE SEQUENCE</scope>
    <source>
        <strain evidence="1">CBS 384.51</strain>
    </source>
</reference>
<sequence length="237" mass="25907">MAGPARARPEKNIWVAASDGDLERVQELVQSGLSVNIPDPNTYTPMHAAASYGHIHVLEYLIAQGGDVNITDEDGDTPLYTVENVATAQWLVEHGAVINRTNSEGVSPIAHLREDFPEVATYLESTVSTTHTDTTDQSTIANYIPSQHAQNIVTEELTSELMQAVQEIMQRAEAEGRDPEPELRALVGRTVLEGVATGYEMSVDPSQRREEGDDVREREGLHGAKRTRTDEGPGPQP</sequence>
<name>A0ACB8U7C0_9APHY</name>